<dbReference type="GO" id="GO:0005829">
    <property type="term" value="C:cytosol"/>
    <property type="evidence" value="ECO:0007669"/>
    <property type="project" value="TreeGrafter"/>
</dbReference>
<feature type="binding site" evidence="16">
    <location>
        <begin position="20"/>
        <end position="27"/>
    </location>
    <ligand>
        <name>ATP</name>
        <dbReference type="ChEBI" id="CHEBI:30616"/>
    </ligand>
</feature>
<dbReference type="InterPro" id="IPR000212">
    <property type="entry name" value="DNA_helicase_UvrD/REP"/>
</dbReference>
<dbReference type="Pfam" id="PF00580">
    <property type="entry name" value="UvrD-helicase"/>
    <property type="match status" value="1"/>
</dbReference>
<keyword evidence="10 15" id="KW-0238">DNA-binding</keyword>
<evidence type="ECO:0000256" key="12">
    <source>
        <dbReference type="ARBA" id="ARBA00023235"/>
    </source>
</evidence>
<evidence type="ECO:0000256" key="14">
    <source>
        <dbReference type="ARBA" id="ARBA00048988"/>
    </source>
</evidence>
<evidence type="ECO:0000256" key="5">
    <source>
        <dbReference type="ARBA" id="ARBA00022801"/>
    </source>
</evidence>
<dbReference type="CDD" id="cd22352">
    <property type="entry name" value="RecB_C-like"/>
    <property type="match status" value="1"/>
</dbReference>
<dbReference type="InterPro" id="IPR004586">
    <property type="entry name" value="RecB"/>
</dbReference>
<keyword evidence="3 15" id="KW-0547">Nucleotide-binding</keyword>
<keyword evidence="1 15" id="KW-0540">Nuclease</keyword>
<dbReference type="GO" id="GO:0008854">
    <property type="term" value="F:exodeoxyribonuclease V activity"/>
    <property type="evidence" value="ECO:0007669"/>
    <property type="project" value="UniProtKB-EC"/>
</dbReference>
<evidence type="ECO:0000256" key="4">
    <source>
        <dbReference type="ARBA" id="ARBA00022763"/>
    </source>
</evidence>
<protein>
    <recommendedName>
        <fullName evidence="15">RecBCD enzyme subunit RecB</fullName>
        <ecNumber evidence="15">3.1.11.5</ecNumber>
        <ecNumber evidence="15">5.6.2.4</ecNumber>
    </recommendedName>
    <alternativeName>
        <fullName evidence="15">DNA 3'-5' helicase subunit RecB</fullName>
    </alternativeName>
    <alternativeName>
        <fullName evidence="15">Exonuclease V subunit RecB</fullName>
        <shortName evidence="15">ExoV subunit RecB</shortName>
    </alternativeName>
    <alternativeName>
        <fullName evidence="15">Helicase/nuclease RecBCD subunit RecB</fullName>
    </alternativeName>
</protein>
<dbReference type="GO" id="GO:0005524">
    <property type="term" value="F:ATP binding"/>
    <property type="evidence" value="ECO:0007669"/>
    <property type="project" value="UniProtKB-UniRule"/>
</dbReference>
<dbReference type="EC" id="3.1.11.5" evidence="15"/>
<feature type="binding site" evidence="15">
    <location>
        <position position="1018"/>
    </location>
    <ligand>
        <name>Mg(2+)</name>
        <dbReference type="ChEBI" id="CHEBI:18420"/>
    </ligand>
</feature>
<comment type="subunit">
    <text evidence="15">Heterotrimer of RecB, RecC and RecD. All subunits contribute to DNA-binding. Interacts with RecA.</text>
</comment>
<keyword evidence="7 15" id="KW-0269">Exonuclease</keyword>
<dbReference type="InterPro" id="IPR011335">
    <property type="entry name" value="Restrct_endonuc-II-like"/>
</dbReference>
<dbReference type="NCBIfam" id="TIGR00609">
    <property type="entry name" value="recB"/>
    <property type="match status" value="1"/>
</dbReference>
<evidence type="ECO:0000256" key="13">
    <source>
        <dbReference type="ARBA" id="ARBA00034617"/>
    </source>
</evidence>
<gene>
    <name evidence="15 20" type="primary">recB</name>
    <name evidence="20" type="ORF">CWE15_01880</name>
</gene>
<feature type="domain" description="UvrD-like helicase C-terminal" evidence="19">
    <location>
        <begin position="481"/>
        <end position="793"/>
    </location>
</feature>
<evidence type="ECO:0000256" key="2">
    <source>
        <dbReference type="ARBA" id="ARBA00022723"/>
    </source>
</evidence>
<dbReference type="PANTHER" id="PTHR11070">
    <property type="entry name" value="UVRD / RECB / PCRA DNA HELICASE FAMILY MEMBER"/>
    <property type="match status" value="1"/>
</dbReference>
<feature type="region of interest" description="Nuclease activity, interacts with RecD and RecA" evidence="15">
    <location>
        <begin position="932"/>
        <end position="1261"/>
    </location>
</feature>
<dbReference type="GO" id="GO:0000724">
    <property type="term" value="P:double-strand break repair via homologous recombination"/>
    <property type="evidence" value="ECO:0007669"/>
    <property type="project" value="UniProtKB-UniRule"/>
</dbReference>
<proteinExistence type="inferred from homology"/>
<dbReference type="Gene3D" id="3.40.50.300">
    <property type="entry name" value="P-loop containing nucleotide triphosphate hydrolases"/>
    <property type="match status" value="2"/>
</dbReference>
<dbReference type="InterPro" id="IPR014016">
    <property type="entry name" value="UvrD-like_ATP-bd"/>
</dbReference>
<evidence type="ECO:0000256" key="9">
    <source>
        <dbReference type="ARBA" id="ARBA00022842"/>
    </source>
</evidence>
<feature type="compositionally biased region" description="Basic and acidic residues" evidence="17">
    <location>
        <begin position="961"/>
        <end position="978"/>
    </location>
</feature>
<evidence type="ECO:0000256" key="6">
    <source>
        <dbReference type="ARBA" id="ARBA00022806"/>
    </source>
</evidence>
<feature type="binding site" evidence="15">
    <location>
        <position position="1165"/>
    </location>
    <ligand>
        <name>Mg(2+)</name>
        <dbReference type="ChEBI" id="CHEBI:18420"/>
    </ligand>
</feature>
<dbReference type="SUPFAM" id="SSF52980">
    <property type="entry name" value="Restriction endonuclease-like"/>
    <property type="match status" value="1"/>
</dbReference>
<feature type="binding site" evidence="15">
    <location>
        <position position="1152"/>
    </location>
    <ligand>
        <name>Mg(2+)</name>
        <dbReference type="ChEBI" id="CHEBI:18420"/>
    </ligand>
</feature>
<comment type="catalytic activity">
    <reaction evidence="13 15">
        <text>Couples ATP hydrolysis with the unwinding of duplex DNA by translocating in the 3'-5' direction.</text>
        <dbReference type="EC" id="5.6.2.4"/>
    </reaction>
</comment>
<evidence type="ECO:0000256" key="17">
    <source>
        <dbReference type="SAM" id="MobiDB-lite"/>
    </source>
</evidence>
<evidence type="ECO:0000256" key="10">
    <source>
        <dbReference type="ARBA" id="ARBA00023125"/>
    </source>
</evidence>
<evidence type="ECO:0000259" key="19">
    <source>
        <dbReference type="PROSITE" id="PS51217"/>
    </source>
</evidence>
<organism evidence="20 21">
    <name type="scientific">Aliidiomarina taiwanensis</name>
    <dbReference type="NCBI Taxonomy" id="946228"/>
    <lineage>
        <taxon>Bacteria</taxon>
        <taxon>Pseudomonadati</taxon>
        <taxon>Pseudomonadota</taxon>
        <taxon>Gammaproteobacteria</taxon>
        <taxon>Alteromonadales</taxon>
        <taxon>Idiomarinaceae</taxon>
        <taxon>Aliidiomarina</taxon>
    </lineage>
</organism>
<evidence type="ECO:0000313" key="21">
    <source>
        <dbReference type="Proteomes" id="UP000286976"/>
    </source>
</evidence>
<dbReference type="InterPro" id="IPR027417">
    <property type="entry name" value="P-loop_NTPase"/>
</dbReference>
<reference evidence="20 21" key="1">
    <citation type="journal article" date="2011" name="Front. Microbiol.">
        <title>Genomic signatures of strain selection and enhancement in Bacillus atrophaeus var. globigii, a historical biowarfare simulant.</title>
        <authorList>
            <person name="Gibbons H.S."/>
            <person name="Broomall S.M."/>
            <person name="McNew L.A."/>
            <person name="Daligault H."/>
            <person name="Chapman C."/>
            <person name="Bruce D."/>
            <person name="Karavis M."/>
            <person name="Krepps M."/>
            <person name="McGregor P.A."/>
            <person name="Hong C."/>
            <person name="Park K.H."/>
            <person name="Akmal A."/>
            <person name="Feldman A."/>
            <person name="Lin J.S."/>
            <person name="Chang W.E."/>
            <person name="Higgs B.W."/>
            <person name="Demirev P."/>
            <person name="Lindquist J."/>
            <person name="Liem A."/>
            <person name="Fochler E."/>
            <person name="Read T.D."/>
            <person name="Tapia R."/>
            <person name="Johnson S."/>
            <person name="Bishop-Lilly K.A."/>
            <person name="Detter C."/>
            <person name="Han C."/>
            <person name="Sozhamannan S."/>
            <person name="Rosenzweig C.N."/>
            <person name="Skowronski E.W."/>
        </authorList>
    </citation>
    <scope>NUCLEOTIDE SEQUENCE [LARGE SCALE GENOMIC DNA]</scope>
    <source>
        <strain evidence="20 21">AIT1</strain>
    </source>
</reference>
<dbReference type="PROSITE" id="PS51198">
    <property type="entry name" value="UVRD_HELICASE_ATP_BIND"/>
    <property type="match status" value="1"/>
</dbReference>
<dbReference type="InterPro" id="IPR011604">
    <property type="entry name" value="PDDEXK-like_dom_sf"/>
</dbReference>
<feature type="active site" description="For nuclease activity" evidence="15">
    <location>
        <position position="1165"/>
    </location>
</feature>
<sequence>MSQVLSPLHYPLQGSALIEASAGTGKTYTLAMLYVRFVLQQGGSLAYKQALLPPNILVVTFTRAATKELRERIRQRLVETAMLFRADLTTLKSPDPLLVQLRDAVIQEGLAAGHTDQHTLLMSAAYKLDMAAQWMDEASISTIHGWCYRMLKEHAFDSGNLFQQELIESETDLLQQAAEDYWRHFYMHLPSEELEHVLSFFHSPRDTHKQVLNLLEQRHLLSKPTQAPAELIAATKQQKEAVLTPLKEAWRSQYLPALQAAFEQANKAKAYKATSLNKRHIGGVVDKLLEWTANEEDAPDLDFDKSASFKRLALLDTSIWTDETAIPWANEGCKALAELPQQLASLPCPLSDLLSHATHWIAARLALLKKQQSMISNQDLLDALDKALHSERGERLAAAIREQFPVALVDEFQDTDPVQYRIFNRIYNIAESSPDHAFFMIGDPKQAIYAFRGADIYTYLEAKKATAGRHYTLDHNYRSAPALIQSVNTLFAQADKHDQGAFLFKQGNENPIPFVQVKPGKSNHLWLELDGTPYAPMLAWVMPAADEGTLTKGAFEETISEATATEITKLLIAAQEKRAWLVEACPEGEVKERQQLAPADIAVLVNNRGEADKVRQALQDKGVASVYLSEKNSVFQSDAATLLLHLLRAVAEPYNDTLLRKALSLPALGLDLQQLDALNRDELVWERRVQQFVQYHWDWQQKGSLAVVHLFIKDFKLAERLLQQPGGERQMSDLLHLAELLQKASAELDGEQALIRYLQEQQESPDENNEAQQLRLESDSQLVQVVTVHKSKGLEYPLVFLPFATHCRVTKKNDVPLKVHNEAGELSLYLQATPERLKQADHERLAEDIRKLYVALTRASHCQWVGIGAYKDYDLSAMGYLLNVAKTNNLEKQVTQAGFTLAEPTSSDLVFEKVISTTFKPVELPQLGNLTNWWIASYSAIQFESVAESSQLPMATNTATPDRDTSSPRDEQREEEVKVGAVEPELIPQPLATNTQPLSKLNVMHHFPAGATWGTLLHTLLEWAAVQEFRQEDTLVTKGFAAIVAENEKSKANFFTFCQRRHIDEYAEALWGWLLDFVQIEWSLASEQHSDSLRLSALSPEQVAVELEFMLESHQVSTQSLDQLVRRHTLNQVARPVAQANSLNGLLKGFIDLVAEHNGRYYVIDWKSNRLGNNDLDYTQEAMLQQVLMHRYDMQYVLYLVALHRLLKARLPNYNYDTHVGGAVYVFLRGMHGHLTSGLFYDKPPKQLIEQLDALLQGTAL</sequence>
<keyword evidence="11 15" id="KW-0234">DNA repair</keyword>
<dbReference type="AlphaFoldDB" id="A0A432X9C4"/>
<evidence type="ECO:0000256" key="7">
    <source>
        <dbReference type="ARBA" id="ARBA00022839"/>
    </source>
</evidence>
<dbReference type="EMBL" id="PIPQ01000001">
    <property type="protein sequence ID" value="RUO43959.1"/>
    <property type="molecule type" value="Genomic_DNA"/>
</dbReference>
<keyword evidence="5 15" id="KW-0378">Hydrolase</keyword>
<keyword evidence="9 15" id="KW-0460">Magnesium</keyword>
<keyword evidence="2 15" id="KW-0479">Metal-binding</keyword>
<dbReference type="GO" id="GO:0043138">
    <property type="term" value="F:3'-5' DNA helicase activity"/>
    <property type="evidence" value="ECO:0007669"/>
    <property type="project" value="UniProtKB-UniRule"/>
</dbReference>
<dbReference type="GO" id="GO:0003677">
    <property type="term" value="F:DNA binding"/>
    <property type="evidence" value="ECO:0007669"/>
    <property type="project" value="UniProtKB-UniRule"/>
</dbReference>
<dbReference type="GO" id="GO:0016887">
    <property type="term" value="F:ATP hydrolysis activity"/>
    <property type="evidence" value="ECO:0007669"/>
    <property type="project" value="RHEA"/>
</dbReference>
<feature type="region of interest" description="Disordered" evidence="17">
    <location>
        <begin position="952"/>
        <end position="978"/>
    </location>
</feature>
<evidence type="ECO:0000256" key="11">
    <source>
        <dbReference type="ARBA" id="ARBA00023204"/>
    </source>
</evidence>
<name>A0A432X9C4_9GAMM</name>
<comment type="cofactor">
    <cofactor evidence="15">
        <name>Mg(2+)</name>
        <dbReference type="ChEBI" id="CHEBI:18420"/>
    </cofactor>
    <text evidence="15">Binds 1 Mg(2+) ion per subunit.</text>
</comment>
<comment type="miscellaneous">
    <text evidence="15">In the RecBCD complex, RecB has a slow 3'-5' helicase, an exonuclease activity and loads RecA onto ssDNA, RecD has a fast 5'-3' helicase activity, while RecC stimulates the ATPase and processivity of the RecB helicase and contributes to recognition of the Chi site.</text>
</comment>
<evidence type="ECO:0000259" key="18">
    <source>
        <dbReference type="PROSITE" id="PS51198"/>
    </source>
</evidence>
<comment type="domain">
    <text evidence="15">The C-terminal domain has nuclease activity and interacts with RecD. It interacts with RecA, facilitating its loading onto ssDNA.</text>
</comment>
<evidence type="ECO:0000256" key="8">
    <source>
        <dbReference type="ARBA" id="ARBA00022840"/>
    </source>
</evidence>
<feature type="domain" description="UvrD-like helicase ATP-binding" evidence="18">
    <location>
        <begin position="1"/>
        <end position="480"/>
    </location>
</feature>
<comment type="domain">
    <text evidence="15">The N-terminal DNA-binding domain is a ssDNA-dependent ATPase and has ATP-dependent 3'-5' helicase function. This domain interacts with RecC.</text>
</comment>
<dbReference type="Gene3D" id="1.10.3170.10">
    <property type="entry name" value="Recbcd, chain B, domain 2"/>
    <property type="match status" value="1"/>
</dbReference>
<keyword evidence="12 15" id="KW-0413">Isomerase</keyword>
<comment type="catalytic activity">
    <reaction evidence="14 15">
        <text>ATP + H2O = ADP + phosphate + H(+)</text>
        <dbReference type="Rhea" id="RHEA:13065"/>
        <dbReference type="ChEBI" id="CHEBI:15377"/>
        <dbReference type="ChEBI" id="CHEBI:15378"/>
        <dbReference type="ChEBI" id="CHEBI:30616"/>
        <dbReference type="ChEBI" id="CHEBI:43474"/>
        <dbReference type="ChEBI" id="CHEBI:456216"/>
        <dbReference type="EC" id="5.6.2.4"/>
    </reaction>
</comment>
<comment type="caution">
    <text evidence="20">The sequence shown here is derived from an EMBL/GenBank/DDBJ whole genome shotgun (WGS) entry which is preliminary data.</text>
</comment>
<accession>A0A432X9C4</accession>
<dbReference type="SUPFAM" id="SSF52540">
    <property type="entry name" value="P-loop containing nucleoside triphosphate hydrolases"/>
    <property type="match status" value="1"/>
</dbReference>
<dbReference type="GO" id="GO:0009338">
    <property type="term" value="C:exodeoxyribonuclease V complex"/>
    <property type="evidence" value="ECO:0007669"/>
    <property type="project" value="TreeGrafter"/>
</dbReference>
<keyword evidence="21" id="KW-1185">Reference proteome</keyword>
<dbReference type="Pfam" id="PF12705">
    <property type="entry name" value="PDDEXK_1"/>
    <property type="match status" value="1"/>
</dbReference>
<comment type="function">
    <text evidence="15">A helicase/nuclease that prepares dsDNA breaks (DSB) for recombinational DNA repair. Binds to DSBs and unwinds DNA via a highly rapid and processive ATP-dependent bidirectional helicase activity. Unwinds dsDNA until it encounters a Chi (crossover hotspot instigator) sequence from the 3' direction. Cuts ssDNA a few nucleotides 3' to the Chi site. The properties and activities of the enzyme are changed at Chi. The Chi-altered holoenzyme produces a long 3'-ssDNA overhang and facilitates RecA-binding to the ssDNA for homologous DNA recombination and repair. Holoenzyme degrades any linearized DNA that is unable to undergo homologous recombination. In the holoenzyme this subunit contributes ATPase, 3'-5' helicase, exonuclease activity and loads RecA onto ssDNA.</text>
</comment>
<dbReference type="EC" id="5.6.2.4" evidence="15"/>
<evidence type="ECO:0000256" key="3">
    <source>
        <dbReference type="ARBA" id="ARBA00022741"/>
    </source>
</evidence>
<evidence type="ECO:0000256" key="1">
    <source>
        <dbReference type="ARBA" id="ARBA00022722"/>
    </source>
</evidence>
<keyword evidence="6 15" id="KW-0347">Helicase</keyword>
<comment type="similarity">
    <text evidence="15">Belongs to the helicase family. UvrD subfamily.</text>
</comment>
<dbReference type="Gene3D" id="3.90.320.10">
    <property type="match status" value="1"/>
</dbReference>
<evidence type="ECO:0000313" key="20">
    <source>
        <dbReference type="EMBL" id="RUO43959.1"/>
    </source>
</evidence>
<keyword evidence="8 15" id="KW-0067">ATP-binding</keyword>
<dbReference type="PANTHER" id="PTHR11070:SF23">
    <property type="entry name" value="RECBCD ENZYME SUBUNIT RECB"/>
    <property type="match status" value="1"/>
</dbReference>
<evidence type="ECO:0000256" key="16">
    <source>
        <dbReference type="PROSITE-ProRule" id="PRU00560"/>
    </source>
</evidence>
<feature type="region of interest" description="DNA-binding and helicase activity, interacts with RecC" evidence="15">
    <location>
        <begin position="1"/>
        <end position="887"/>
    </location>
</feature>
<dbReference type="Proteomes" id="UP000286976">
    <property type="component" value="Unassembled WGS sequence"/>
</dbReference>
<evidence type="ECO:0000256" key="15">
    <source>
        <dbReference type="HAMAP-Rule" id="MF_01485"/>
    </source>
</evidence>
<keyword evidence="4 15" id="KW-0227">DNA damage</keyword>
<dbReference type="InterPro" id="IPR014017">
    <property type="entry name" value="DNA_helicase_UvrD-like_C"/>
</dbReference>
<dbReference type="Pfam" id="PF13361">
    <property type="entry name" value="UvrD_C"/>
    <property type="match status" value="1"/>
</dbReference>
<dbReference type="GO" id="GO:0000287">
    <property type="term" value="F:magnesium ion binding"/>
    <property type="evidence" value="ECO:0007669"/>
    <property type="project" value="UniProtKB-UniRule"/>
</dbReference>
<dbReference type="OrthoDB" id="9810135at2"/>
<dbReference type="PROSITE" id="PS51217">
    <property type="entry name" value="UVRD_HELICASE_CTER"/>
    <property type="match status" value="1"/>
</dbReference>
<comment type="catalytic activity">
    <reaction evidence="15">
        <text>Exonucleolytic cleavage (in the presence of ATP) in either 5'- to 3'- or 3'- to 5'-direction to yield 5'-phosphooligonucleotides.</text>
        <dbReference type="EC" id="3.1.11.5"/>
    </reaction>
</comment>
<dbReference type="HAMAP" id="MF_01485">
    <property type="entry name" value="RecB"/>
    <property type="match status" value="1"/>
</dbReference>
<dbReference type="InterPro" id="IPR038726">
    <property type="entry name" value="PDDEXK_AddAB-type"/>
</dbReference>
<dbReference type="RefSeq" id="WP_126756353.1">
    <property type="nucleotide sequence ID" value="NZ_PIPQ01000001.1"/>
</dbReference>
<dbReference type="Gene3D" id="1.10.486.10">
    <property type="entry name" value="PCRA, domain 4"/>
    <property type="match status" value="1"/>
</dbReference>